<dbReference type="RefSeq" id="WP_132501955.1">
    <property type="nucleotide sequence ID" value="NZ_LVXA01000001.1"/>
</dbReference>
<evidence type="ECO:0000313" key="5">
    <source>
        <dbReference type="Proteomes" id="UP000295537"/>
    </source>
</evidence>
<dbReference type="PROSITE" id="PS51257">
    <property type="entry name" value="PROKAR_LIPOPROTEIN"/>
    <property type="match status" value="1"/>
</dbReference>
<dbReference type="Gene3D" id="1.25.40.10">
    <property type="entry name" value="Tetratricopeptide repeat domain"/>
    <property type="match status" value="1"/>
</dbReference>
<dbReference type="Pfam" id="PF13424">
    <property type="entry name" value="TPR_12"/>
    <property type="match status" value="1"/>
</dbReference>
<dbReference type="Proteomes" id="UP000295537">
    <property type="component" value="Unassembled WGS sequence"/>
</dbReference>
<evidence type="ECO:0000313" key="4">
    <source>
        <dbReference type="EMBL" id="TCP16000.1"/>
    </source>
</evidence>
<dbReference type="InterPro" id="IPR013105">
    <property type="entry name" value="TPR_2"/>
</dbReference>
<dbReference type="SUPFAM" id="SSF48452">
    <property type="entry name" value="TPR-like"/>
    <property type="match status" value="1"/>
</dbReference>
<evidence type="ECO:0000256" key="3">
    <source>
        <dbReference type="PROSITE-ProRule" id="PRU00339"/>
    </source>
</evidence>
<feature type="repeat" description="TPR" evidence="3">
    <location>
        <begin position="36"/>
        <end position="69"/>
    </location>
</feature>
<dbReference type="SMART" id="SM00028">
    <property type="entry name" value="TPR"/>
    <property type="match status" value="3"/>
</dbReference>
<evidence type="ECO:0000256" key="1">
    <source>
        <dbReference type="ARBA" id="ARBA00022737"/>
    </source>
</evidence>
<keyword evidence="2 3" id="KW-0802">TPR repeat</keyword>
<keyword evidence="1" id="KW-0677">Repeat</keyword>
<dbReference type="Pfam" id="PF07719">
    <property type="entry name" value="TPR_2"/>
    <property type="match status" value="1"/>
</dbReference>
<reference evidence="4 5" key="1">
    <citation type="submission" date="2019-03" db="EMBL/GenBank/DDBJ databases">
        <title>Genomic Encyclopedia of Type Strains, Phase IV (KMG-IV): sequencing the most valuable type-strain genomes for metagenomic binning, comparative biology and taxonomic classification.</title>
        <authorList>
            <person name="Goeker M."/>
        </authorList>
    </citation>
    <scope>NUCLEOTIDE SEQUENCE [LARGE SCALE GENOMIC DNA]</scope>
    <source>
        <strain evidence="4 5">DSM 16380</strain>
    </source>
</reference>
<dbReference type="NCBIfam" id="TIGR02521">
    <property type="entry name" value="type_IV_pilW"/>
    <property type="match status" value="1"/>
</dbReference>
<gene>
    <name evidence="4" type="ORF">EV693_11540</name>
</gene>
<keyword evidence="5" id="KW-1185">Reference proteome</keyword>
<proteinExistence type="predicted"/>
<dbReference type="InterPro" id="IPR013360">
    <property type="entry name" value="Pilus_4_PilW"/>
</dbReference>
<protein>
    <submittedName>
        <fullName evidence="4">Type IV pilus assembly protein PilF</fullName>
    </submittedName>
</protein>
<dbReference type="InterPro" id="IPR011990">
    <property type="entry name" value="TPR-like_helical_dom_sf"/>
</dbReference>
<dbReference type="InterPro" id="IPR019734">
    <property type="entry name" value="TPR_rpt"/>
</dbReference>
<name>A0A4R2N571_9PAST</name>
<dbReference type="PROSITE" id="PS50005">
    <property type="entry name" value="TPR"/>
    <property type="match status" value="1"/>
</dbReference>
<dbReference type="EMBL" id="SLXJ01000015">
    <property type="protein sequence ID" value="TCP16000.1"/>
    <property type="molecule type" value="Genomic_DNA"/>
</dbReference>
<comment type="caution">
    <text evidence="4">The sequence shown here is derived from an EMBL/GenBank/DDBJ whole genome shotgun (WGS) entry which is preliminary data.</text>
</comment>
<dbReference type="AlphaFoldDB" id="A0A4R2N571"/>
<sequence length="191" mass="21737">MFAKFYRNLTACIVAMWLVGCTSSVEQTIFNRSEAVKARINLALAYLGQFDYPKAKENIDKAIAHDPNDYLPHSVLAYYFQQIGEQDKAENTYKQALSLSQVQGSSHQYDPHILNNYGAFLCKYGRYSEAEQLFTQALESELPYYHQADTLENVALCANQARDNDRQQQALTQLEKLEPARASNLRAKLTP</sequence>
<dbReference type="OrthoDB" id="9814042at2"/>
<evidence type="ECO:0000256" key="2">
    <source>
        <dbReference type="ARBA" id="ARBA00022803"/>
    </source>
</evidence>
<accession>A0A4R2N571</accession>
<organism evidence="4 5">
    <name type="scientific">Nicoletella semolina</name>
    <dbReference type="NCBI Taxonomy" id="271160"/>
    <lineage>
        <taxon>Bacteria</taxon>
        <taxon>Pseudomonadati</taxon>
        <taxon>Pseudomonadota</taxon>
        <taxon>Gammaproteobacteria</taxon>
        <taxon>Pasteurellales</taxon>
        <taxon>Pasteurellaceae</taxon>
        <taxon>Nicoletella</taxon>
    </lineage>
</organism>